<dbReference type="PANTHER" id="PTHR43095">
    <property type="entry name" value="SUGAR KINASE"/>
    <property type="match status" value="1"/>
</dbReference>
<comment type="similarity">
    <text evidence="1">Belongs to the FGGY kinase family.</text>
</comment>
<evidence type="ECO:0000256" key="1">
    <source>
        <dbReference type="ARBA" id="ARBA00009156"/>
    </source>
</evidence>
<dbReference type="InterPro" id="IPR018483">
    <property type="entry name" value="Carb_kinase_FGGY_CS"/>
</dbReference>
<evidence type="ECO:0000256" key="3">
    <source>
        <dbReference type="ARBA" id="ARBA00022777"/>
    </source>
</evidence>
<dbReference type="Pfam" id="PF00370">
    <property type="entry name" value="FGGY_N"/>
    <property type="match status" value="1"/>
</dbReference>
<dbReference type="GO" id="GO:0005975">
    <property type="term" value="P:carbohydrate metabolic process"/>
    <property type="evidence" value="ECO:0007669"/>
    <property type="project" value="InterPro"/>
</dbReference>
<dbReference type="SUPFAM" id="SSF53067">
    <property type="entry name" value="Actin-like ATPase domain"/>
    <property type="match status" value="2"/>
</dbReference>
<dbReference type="OrthoDB" id="9805576at2"/>
<dbReference type="InterPro" id="IPR000577">
    <property type="entry name" value="Carb_kinase_FGGY"/>
</dbReference>
<organism evidence="6 7">
    <name type="scientific">Anaerobacillus alkaliphilus</name>
    <dbReference type="NCBI Taxonomy" id="1548597"/>
    <lineage>
        <taxon>Bacteria</taxon>
        <taxon>Bacillati</taxon>
        <taxon>Bacillota</taxon>
        <taxon>Bacilli</taxon>
        <taxon>Bacillales</taxon>
        <taxon>Bacillaceae</taxon>
        <taxon>Anaerobacillus</taxon>
    </lineage>
</organism>
<name>A0A4Q0VVJ0_9BACI</name>
<evidence type="ECO:0000256" key="2">
    <source>
        <dbReference type="ARBA" id="ARBA00022679"/>
    </source>
</evidence>
<dbReference type="Gene3D" id="3.30.420.40">
    <property type="match status" value="2"/>
</dbReference>
<dbReference type="GO" id="GO:0016301">
    <property type="term" value="F:kinase activity"/>
    <property type="evidence" value="ECO:0007669"/>
    <property type="project" value="UniProtKB-KW"/>
</dbReference>
<dbReference type="PROSITE" id="PS00933">
    <property type="entry name" value="FGGY_KINASES_1"/>
    <property type="match status" value="1"/>
</dbReference>
<comment type="caution">
    <text evidence="6">The sequence shown here is derived from an EMBL/GenBank/DDBJ whole genome shotgun (WGS) entry which is preliminary data.</text>
</comment>
<feature type="domain" description="Carbohydrate kinase FGGY N-terminal" evidence="4">
    <location>
        <begin position="4"/>
        <end position="245"/>
    </location>
</feature>
<dbReference type="CDD" id="cd07770">
    <property type="entry name" value="ASKHA_NBD_FGGY_GntK"/>
    <property type="match status" value="1"/>
</dbReference>
<gene>
    <name evidence="6" type="ORF">DS745_08100</name>
</gene>
<dbReference type="Proteomes" id="UP000290649">
    <property type="component" value="Unassembled WGS sequence"/>
</dbReference>
<dbReference type="GO" id="GO:0016773">
    <property type="term" value="F:phosphotransferase activity, alcohol group as acceptor"/>
    <property type="evidence" value="ECO:0007669"/>
    <property type="project" value="InterPro"/>
</dbReference>
<dbReference type="InterPro" id="IPR050406">
    <property type="entry name" value="FGGY_Carb_Kinase"/>
</dbReference>
<protein>
    <submittedName>
        <fullName evidence="6">Gluconate kinase</fullName>
    </submittedName>
</protein>
<dbReference type="InterPro" id="IPR018485">
    <property type="entry name" value="FGGY_C"/>
</dbReference>
<evidence type="ECO:0000313" key="6">
    <source>
        <dbReference type="EMBL" id="RXJ02045.1"/>
    </source>
</evidence>
<dbReference type="InterPro" id="IPR018484">
    <property type="entry name" value="FGGY_N"/>
</dbReference>
<keyword evidence="7" id="KW-1185">Reference proteome</keyword>
<reference evidence="6 7" key="1">
    <citation type="journal article" date="2019" name="Int. J. Syst. Evol. Microbiol.">
        <title>Anaerobacillus alkaliphilus sp. nov., a novel alkaliphilic and moderately halophilic bacterium.</title>
        <authorList>
            <person name="Borsodi A.K."/>
            <person name="Aszalos J.M."/>
            <person name="Bihari P."/>
            <person name="Nagy I."/>
            <person name="Schumann P."/>
            <person name="Sproer C."/>
            <person name="Kovacs A.L."/>
            <person name="Boka K."/>
            <person name="Dobosy P."/>
            <person name="Ovari M."/>
            <person name="Szili-Kovacs T."/>
            <person name="Toth E."/>
        </authorList>
    </citation>
    <scope>NUCLEOTIDE SEQUENCE [LARGE SCALE GENOMIC DNA]</scope>
    <source>
        <strain evidence="6 7">B16-10</strain>
    </source>
</reference>
<dbReference type="EMBL" id="QOUX01000027">
    <property type="protein sequence ID" value="RXJ02045.1"/>
    <property type="molecule type" value="Genomic_DNA"/>
</dbReference>
<evidence type="ECO:0000259" key="5">
    <source>
        <dbReference type="Pfam" id="PF02782"/>
    </source>
</evidence>
<dbReference type="AlphaFoldDB" id="A0A4Q0VVJ0"/>
<evidence type="ECO:0000259" key="4">
    <source>
        <dbReference type="Pfam" id="PF00370"/>
    </source>
</evidence>
<sequence length="508" mass="55789">MNKYVIGLDIGTTSAKAVLFQKSGLVMAESESLYPVHHPEPSWAEQDPIVIEKAAIEAISSVIKKATIQKDQVVAIGLSSAMHSLICIDQNNEPLSPSIIWADGRSVEQAKKLRLQTEIYLKTGTPIHPMSPLCKLVWMKENNYQPYLEASMFVSIKEFLLLRWFGEAVVDYSVASATGLFNIHTFEWDQDVLTIAGIQQNQLSRPVSPTTMCQGLHKELANQMGIHPDTPFVLGGSDGPLANLGIGAIKPGDVAITVGTSGAIRQMASNPRTDELQEIFCYAVTADRWIMGGPTNNGGIVFQWLRDVLGQKEIELATTQGGNAYDLLTKLASSVTPGANGLLFLPFLNGERAPYWDANARGTLIGLTLSHKKEHMIRAGLEGVVYSLYSVGEALERLAGEPVQLFASGGFARSPLWLQIVADIFGHPVQVPESHQSSAWGAAWFALLAVGEASSLEGIKESIPMKQTFEPNQQSNKVYRELYVTYRELYMALKPHFHSLAEFQRNHK</sequence>
<dbReference type="PANTHER" id="PTHR43095:SF2">
    <property type="entry name" value="GLUCONOKINASE"/>
    <property type="match status" value="1"/>
</dbReference>
<feature type="domain" description="Carbohydrate kinase FGGY C-terminal" evidence="5">
    <location>
        <begin position="255"/>
        <end position="449"/>
    </location>
</feature>
<evidence type="ECO:0000313" key="7">
    <source>
        <dbReference type="Proteomes" id="UP000290649"/>
    </source>
</evidence>
<proteinExistence type="inferred from homology"/>
<dbReference type="RefSeq" id="WP_129077759.1">
    <property type="nucleotide sequence ID" value="NZ_QOUX01000027.1"/>
</dbReference>
<dbReference type="Pfam" id="PF02782">
    <property type="entry name" value="FGGY_C"/>
    <property type="match status" value="1"/>
</dbReference>
<accession>A0A4Q0VVJ0</accession>
<keyword evidence="2" id="KW-0808">Transferase</keyword>
<dbReference type="InterPro" id="IPR043129">
    <property type="entry name" value="ATPase_NBD"/>
</dbReference>
<keyword evidence="3 6" id="KW-0418">Kinase</keyword>
<dbReference type="PIRSF" id="PIRSF000538">
    <property type="entry name" value="GlpK"/>
    <property type="match status" value="1"/>
</dbReference>